<dbReference type="Gene3D" id="3.40.50.300">
    <property type="entry name" value="P-loop containing nucleotide triphosphate hydrolases"/>
    <property type="match status" value="1"/>
</dbReference>
<organism evidence="3 4">
    <name type="scientific">Eucalyptus globulus</name>
    <name type="common">Tasmanian blue gum</name>
    <dbReference type="NCBI Taxonomy" id="34317"/>
    <lineage>
        <taxon>Eukaryota</taxon>
        <taxon>Viridiplantae</taxon>
        <taxon>Streptophyta</taxon>
        <taxon>Embryophyta</taxon>
        <taxon>Tracheophyta</taxon>
        <taxon>Spermatophyta</taxon>
        <taxon>Magnoliopsida</taxon>
        <taxon>eudicotyledons</taxon>
        <taxon>Gunneridae</taxon>
        <taxon>Pentapetalae</taxon>
        <taxon>rosids</taxon>
        <taxon>malvids</taxon>
        <taxon>Myrtales</taxon>
        <taxon>Myrtaceae</taxon>
        <taxon>Myrtoideae</taxon>
        <taxon>Eucalypteae</taxon>
        <taxon>Eucalyptus</taxon>
    </lineage>
</organism>
<dbReference type="PRINTS" id="PR00364">
    <property type="entry name" value="DISEASERSIST"/>
</dbReference>
<evidence type="ECO:0000256" key="1">
    <source>
        <dbReference type="ARBA" id="ARBA00022821"/>
    </source>
</evidence>
<dbReference type="Proteomes" id="UP001634007">
    <property type="component" value="Unassembled WGS sequence"/>
</dbReference>
<sequence>MDVDKLLGSLINFLGLVQKVSNLTGVKANMYALEMTMGLVSARKTDISLQLEQEEKRPLKRRKEEIDLWIQHVERWEGQVRELGRDVEGGNFFTLLKLTDRVRFIMTQVEKLHEKGRFDDGLTVDVTPNRGLELQPGELVGQASQTKRNEIWDCLMKEEVLRVGVWGRAGAGKTFLAVHIHDQIVQGCTRFDGACLVDVSQDGTVGTIQTDIAKYFRVLPNLTGESAVYRGAKLREALRGRRFLLILDDVRKSYSLEEVGIALERNGCKLIVTSRSKEVCEQMNCHKLVRIPTPRRNLKGWKKQCKK</sequence>
<dbReference type="GO" id="GO:0006952">
    <property type="term" value="P:defense response"/>
    <property type="evidence" value="ECO:0007669"/>
    <property type="project" value="UniProtKB-KW"/>
</dbReference>
<protein>
    <recommendedName>
        <fullName evidence="2">NB-ARC domain-containing protein</fullName>
    </recommendedName>
</protein>
<evidence type="ECO:0000259" key="2">
    <source>
        <dbReference type="Pfam" id="PF00931"/>
    </source>
</evidence>
<feature type="domain" description="NB-ARC" evidence="2">
    <location>
        <begin position="146"/>
        <end position="287"/>
    </location>
</feature>
<accession>A0ABD3K7M6</accession>
<keyword evidence="1" id="KW-0611">Plant defense</keyword>
<dbReference type="Pfam" id="PF00931">
    <property type="entry name" value="NB-ARC"/>
    <property type="match status" value="1"/>
</dbReference>
<dbReference type="PANTHER" id="PTHR33463:SF209">
    <property type="entry name" value="DISEASE RESISTANCE PROTEIN RPS2-LIKE"/>
    <property type="match status" value="1"/>
</dbReference>
<dbReference type="InterPro" id="IPR027417">
    <property type="entry name" value="P-loop_NTPase"/>
</dbReference>
<proteinExistence type="predicted"/>
<dbReference type="PANTHER" id="PTHR33463">
    <property type="entry name" value="NB-ARC DOMAIN-CONTAINING PROTEIN-RELATED"/>
    <property type="match status" value="1"/>
</dbReference>
<comment type="caution">
    <text evidence="3">The sequence shown here is derived from an EMBL/GenBank/DDBJ whole genome shotgun (WGS) entry which is preliminary data.</text>
</comment>
<dbReference type="InterPro" id="IPR050905">
    <property type="entry name" value="Plant_NBS-LRR"/>
</dbReference>
<dbReference type="FunFam" id="3.40.50.300:FF:001091">
    <property type="entry name" value="Probable disease resistance protein At1g61300"/>
    <property type="match status" value="1"/>
</dbReference>
<keyword evidence="4" id="KW-1185">Reference proteome</keyword>
<name>A0ABD3K7M6_EUCGL</name>
<dbReference type="EMBL" id="JBJKBG010000006">
    <property type="protein sequence ID" value="KAL3733732.1"/>
    <property type="molecule type" value="Genomic_DNA"/>
</dbReference>
<dbReference type="InterPro" id="IPR002182">
    <property type="entry name" value="NB-ARC"/>
</dbReference>
<gene>
    <name evidence="3" type="ORF">ACJRO7_023146</name>
</gene>
<evidence type="ECO:0000313" key="3">
    <source>
        <dbReference type="EMBL" id="KAL3733732.1"/>
    </source>
</evidence>
<dbReference type="SUPFAM" id="SSF52540">
    <property type="entry name" value="P-loop containing nucleoside triphosphate hydrolases"/>
    <property type="match status" value="1"/>
</dbReference>
<evidence type="ECO:0000313" key="4">
    <source>
        <dbReference type="Proteomes" id="UP001634007"/>
    </source>
</evidence>
<dbReference type="AlphaFoldDB" id="A0ABD3K7M6"/>
<reference evidence="3 4" key="1">
    <citation type="submission" date="2024-11" db="EMBL/GenBank/DDBJ databases">
        <title>Chromosome-level genome assembly of Eucalyptus globulus Labill. provides insights into its genome evolution.</title>
        <authorList>
            <person name="Li X."/>
        </authorList>
    </citation>
    <scope>NUCLEOTIDE SEQUENCE [LARGE SCALE GENOMIC DNA]</scope>
    <source>
        <strain evidence="3">CL2024</strain>
        <tissue evidence="3">Fresh tender leaves</tissue>
    </source>
</reference>